<evidence type="ECO:0000313" key="2">
    <source>
        <dbReference type="Proteomes" id="UP001163046"/>
    </source>
</evidence>
<evidence type="ECO:0000313" key="1">
    <source>
        <dbReference type="EMBL" id="KAJ7379408.1"/>
    </source>
</evidence>
<reference evidence="1" key="1">
    <citation type="submission" date="2023-01" db="EMBL/GenBank/DDBJ databases">
        <title>Genome assembly of the deep-sea coral Lophelia pertusa.</title>
        <authorList>
            <person name="Herrera S."/>
            <person name="Cordes E."/>
        </authorList>
    </citation>
    <scope>NUCLEOTIDE SEQUENCE</scope>
    <source>
        <strain evidence="1">USNM1676648</strain>
        <tissue evidence="1">Polyp</tissue>
    </source>
</reference>
<accession>A0A9X0CYU3</accession>
<sequence>MMSQARSRILACKKILKTGLWNSWPHSTVLCCFIYRTYDKEDGQDLIFQHIYQNEAGREHPEPQMLKDRAFLSNFKAENAAYDIILVLNYSPCHLRADKLIGFYKEYKTLYSINSFEIRFSQLYITYSSPSEEVKERNKKVLRICSWQE</sequence>
<protein>
    <submittedName>
        <fullName evidence="1">Uncharacterized protein</fullName>
    </submittedName>
</protein>
<dbReference type="EMBL" id="MU826358">
    <property type="protein sequence ID" value="KAJ7379408.1"/>
    <property type="molecule type" value="Genomic_DNA"/>
</dbReference>
<dbReference type="Gene3D" id="3.40.140.10">
    <property type="entry name" value="Cytidine Deaminase, domain 2"/>
    <property type="match status" value="1"/>
</dbReference>
<name>A0A9X0CYU3_9CNID</name>
<keyword evidence="2" id="KW-1185">Reference proteome</keyword>
<proteinExistence type="predicted"/>
<comment type="caution">
    <text evidence="1">The sequence shown here is derived from an EMBL/GenBank/DDBJ whole genome shotgun (WGS) entry which is preliminary data.</text>
</comment>
<dbReference type="Proteomes" id="UP001163046">
    <property type="component" value="Unassembled WGS sequence"/>
</dbReference>
<dbReference type="Pfam" id="PF18750">
    <property type="entry name" value="SNAD4"/>
    <property type="match status" value="1"/>
</dbReference>
<organism evidence="1 2">
    <name type="scientific">Desmophyllum pertusum</name>
    <dbReference type="NCBI Taxonomy" id="174260"/>
    <lineage>
        <taxon>Eukaryota</taxon>
        <taxon>Metazoa</taxon>
        <taxon>Cnidaria</taxon>
        <taxon>Anthozoa</taxon>
        <taxon>Hexacorallia</taxon>
        <taxon>Scleractinia</taxon>
        <taxon>Caryophylliina</taxon>
        <taxon>Caryophylliidae</taxon>
        <taxon>Desmophyllum</taxon>
    </lineage>
</organism>
<dbReference type="AlphaFoldDB" id="A0A9X0CYU3"/>
<gene>
    <name evidence="1" type="ORF">OS493_016645</name>
</gene>